<proteinExistence type="predicted"/>
<evidence type="ECO:0000313" key="2">
    <source>
        <dbReference type="EMBL" id="KAE9636274.1"/>
    </source>
</evidence>
<gene>
    <name evidence="2" type="ORF">GND95_03915</name>
</gene>
<reference evidence="2 3" key="1">
    <citation type="submission" date="2019-12" db="EMBL/GenBank/DDBJ databases">
        <title>Defluviitalea raffinosedens, isolated from a biogas fermenter, genome sequencing and characterization.</title>
        <authorList>
            <person name="Rettenmaier R."/>
            <person name="Schneider M."/>
            <person name="Neuhaus K."/>
            <person name="Liebl W."/>
            <person name="Zverlov V."/>
        </authorList>
    </citation>
    <scope>NUCLEOTIDE SEQUENCE [LARGE SCALE GENOMIC DNA]</scope>
    <source>
        <strain evidence="2 3">249c-K6</strain>
    </source>
</reference>
<dbReference type="RefSeq" id="WP_158739526.1">
    <property type="nucleotide sequence ID" value="NZ_JAFBEP010000005.1"/>
</dbReference>
<organism evidence="2 3">
    <name type="scientific">Defluviitalea raffinosedens</name>
    <dbReference type="NCBI Taxonomy" id="1450156"/>
    <lineage>
        <taxon>Bacteria</taxon>
        <taxon>Bacillati</taxon>
        <taxon>Bacillota</taxon>
        <taxon>Clostridia</taxon>
        <taxon>Lachnospirales</taxon>
        <taxon>Defluviitaleaceae</taxon>
        <taxon>Defluviitalea</taxon>
    </lineage>
</organism>
<keyword evidence="1" id="KW-0472">Membrane</keyword>
<dbReference type="EMBL" id="WSLF01000002">
    <property type="protein sequence ID" value="KAE9636274.1"/>
    <property type="molecule type" value="Genomic_DNA"/>
</dbReference>
<evidence type="ECO:0000256" key="1">
    <source>
        <dbReference type="SAM" id="Phobius"/>
    </source>
</evidence>
<feature type="transmembrane region" description="Helical" evidence="1">
    <location>
        <begin position="6"/>
        <end position="27"/>
    </location>
</feature>
<accession>A0A7C8HFT5</accession>
<keyword evidence="3" id="KW-1185">Reference proteome</keyword>
<keyword evidence="1" id="KW-1133">Transmembrane helix</keyword>
<evidence type="ECO:0000313" key="3">
    <source>
        <dbReference type="Proteomes" id="UP000483018"/>
    </source>
</evidence>
<keyword evidence="1" id="KW-0812">Transmembrane</keyword>
<sequence length="77" mass="8278">MNNRVGNIFLYFIIGLVAVHYGLPLLMKGIGLAMRLIGGAIALTFGTIGLVFAAVPLIIIGWLIYTLVFKSNPTNSN</sequence>
<dbReference type="AlphaFoldDB" id="A0A7C8HFT5"/>
<dbReference type="Proteomes" id="UP000483018">
    <property type="component" value="Unassembled WGS sequence"/>
</dbReference>
<comment type="caution">
    <text evidence="2">The sequence shown here is derived from an EMBL/GenBank/DDBJ whole genome shotgun (WGS) entry which is preliminary data.</text>
</comment>
<protein>
    <submittedName>
        <fullName evidence="2">Uncharacterized protein</fullName>
    </submittedName>
</protein>
<name>A0A7C8HFT5_9FIRM</name>
<feature type="transmembrane region" description="Helical" evidence="1">
    <location>
        <begin position="39"/>
        <end position="65"/>
    </location>
</feature>